<dbReference type="InterPro" id="IPR043839">
    <property type="entry name" value="PafC_HTH"/>
</dbReference>
<accession>A0A7G9RAW9</accession>
<dbReference type="Pfam" id="PF25583">
    <property type="entry name" value="WCX"/>
    <property type="match status" value="1"/>
</dbReference>
<dbReference type="InterPro" id="IPR057727">
    <property type="entry name" value="WCX_dom"/>
</dbReference>
<dbReference type="PROSITE" id="PS52050">
    <property type="entry name" value="WYL"/>
    <property type="match status" value="1"/>
</dbReference>
<dbReference type="EMBL" id="CP060713">
    <property type="protein sequence ID" value="QNN52744.1"/>
    <property type="molecule type" value="Genomic_DNA"/>
</dbReference>
<dbReference type="KEGG" id="nmes:H9L09_20285"/>
<feature type="domain" description="WYL" evidence="1">
    <location>
        <begin position="153"/>
        <end position="217"/>
    </location>
</feature>
<dbReference type="PANTHER" id="PTHR34580">
    <property type="match status" value="1"/>
</dbReference>
<dbReference type="AlphaFoldDB" id="A0A7G9RAW9"/>
<organism evidence="4 5">
    <name type="scientific">Nocardioides mesophilus</name>
    <dbReference type="NCBI Taxonomy" id="433659"/>
    <lineage>
        <taxon>Bacteria</taxon>
        <taxon>Bacillati</taxon>
        <taxon>Actinomycetota</taxon>
        <taxon>Actinomycetes</taxon>
        <taxon>Propionibacteriales</taxon>
        <taxon>Nocardioidaceae</taxon>
        <taxon>Nocardioides</taxon>
    </lineage>
</organism>
<feature type="domain" description="PafC HTH" evidence="2">
    <location>
        <begin position="6"/>
        <end position="124"/>
    </location>
</feature>
<dbReference type="RefSeq" id="WP_187578586.1">
    <property type="nucleotide sequence ID" value="NZ_CP060713.1"/>
</dbReference>
<reference evidence="4 5" key="1">
    <citation type="submission" date="2020-08" db="EMBL/GenBank/DDBJ databases">
        <title>Genome sequence of Nocardioides mesophilus KACC 16243T.</title>
        <authorList>
            <person name="Hyun D.-W."/>
            <person name="Bae J.-W."/>
        </authorList>
    </citation>
    <scope>NUCLEOTIDE SEQUENCE [LARGE SCALE GENOMIC DNA]</scope>
    <source>
        <strain evidence="4 5">KACC 16243</strain>
    </source>
</reference>
<sequence>MSGAREQVARLLALVPYIQARREVPVAEAAAEFGVSAGQIARDLNVLWFCGLPGLGMGDLIEVDMDALEGEGVIRVSNADYLTRPLRLDSSEASALIVALRALRETGGAEVRPVVDRTLGKLEAAAGDAAALAAHVDVHLPTQDSGLAAVRSRLGQALERGVQVRLDYYVPARDESTARTVDPLRLVSAEGHDYLEAWCHSAEGQRLFRLDRISSAELLDTPAQQHDVAPRDLSAGLFQPSPEDLLVTLLLEPQARWVAEYYPTERVEEAPGGRLRVDLRVGDPAWLSRLLLRLGSSVSVEQPAAIADDVRRTAVAALAHYT</sequence>
<dbReference type="PANTHER" id="PTHR34580:SF1">
    <property type="entry name" value="PROTEIN PAFC"/>
    <property type="match status" value="1"/>
</dbReference>
<evidence type="ECO:0000259" key="3">
    <source>
        <dbReference type="Pfam" id="PF25583"/>
    </source>
</evidence>
<dbReference type="Proteomes" id="UP000515947">
    <property type="component" value="Chromosome"/>
</dbReference>
<dbReference type="InterPro" id="IPR051534">
    <property type="entry name" value="CBASS_pafABC_assoc_protein"/>
</dbReference>
<protein>
    <submittedName>
        <fullName evidence="4">WYL domain-containing protein</fullName>
    </submittedName>
</protein>
<dbReference type="Pfam" id="PF19187">
    <property type="entry name" value="HTH_PafC"/>
    <property type="match status" value="1"/>
</dbReference>
<name>A0A7G9RAW9_9ACTN</name>
<evidence type="ECO:0000259" key="2">
    <source>
        <dbReference type="Pfam" id="PF19187"/>
    </source>
</evidence>
<evidence type="ECO:0000313" key="5">
    <source>
        <dbReference type="Proteomes" id="UP000515947"/>
    </source>
</evidence>
<evidence type="ECO:0000313" key="4">
    <source>
        <dbReference type="EMBL" id="QNN52744.1"/>
    </source>
</evidence>
<gene>
    <name evidence="4" type="ORF">H9L09_20285</name>
</gene>
<dbReference type="InterPro" id="IPR026881">
    <property type="entry name" value="WYL_dom"/>
</dbReference>
<keyword evidence="5" id="KW-1185">Reference proteome</keyword>
<dbReference type="InterPro" id="IPR028349">
    <property type="entry name" value="PafC-like"/>
</dbReference>
<proteinExistence type="predicted"/>
<feature type="domain" description="WCX" evidence="3">
    <location>
        <begin position="245"/>
        <end position="318"/>
    </location>
</feature>
<dbReference type="Pfam" id="PF13280">
    <property type="entry name" value="WYL"/>
    <property type="match status" value="1"/>
</dbReference>
<evidence type="ECO:0000259" key="1">
    <source>
        <dbReference type="Pfam" id="PF13280"/>
    </source>
</evidence>
<dbReference type="PIRSF" id="PIRSF016838">
    <property type="entry name" value="PafC"/>
    <property type="match status" value="1"/>
</dbReference>